<dbReference type="Pfam" id="PF04029">
    <property type="entry name" value="2-ph_phosp"/>
    <property type="match status" value="1"/>
</dbReference>
<dbReference type="InterPro" id="IPR036702">
    <property type="entry name" value="ComB-like_sf"/>
</dbReference>
<protein>
    <recommendedName>
        <fullName evidence="1">Probable 2-phosphosulfolactate phosphatase</fullName>
    </recommendedName>
</protein>
<dbReference type="GO" id="GO:0000287">
    <property type="term" value="F:magnesium ion binding"/>
    <property type="evidence" value="ECO:0007669"/>
    <property type="project" value="InterPro"/>
</dbReference>
<evidence type="ECO:0000313" key="3">
    <source>
        <dbReference type="Proteomes" id="UP000020492"/>
    </source>
</evidence>
<dbReference type="EMBL" id="JHAC01000033">
    <property type="protein sequence ID" value="EYB67663.1"/>
    <property type="molecule type" value="Genomic_DNA"/>
</dbReference>
<reference evidence="2 3" key="1">
    <citation type="submission" date="2014-03" db="EMBL/GenBank/DDBJ databases">
        <title>Draft genome sequence of Deinococcus phoenicis 1P10ME.</title>
        <authorList>
            <person name="Stepanov V.G."/>
            <person name="Vaishampayan P."/>
            <person name="Venkateswaran K."/>
            <person name="Fox G.E."/>
        </authorList>
    </citation>
    <scope>NUCLEOTIDE SEQUENCE [LARGE SCALE GENOMIC DNA]</scope>
    <source>
        <strain evidence="2 3">1P10ME</strain>
    </source>
</reference>
<comment type="caution">
    <text evidence="2">The sequence shown here is derived from an EMBL/GenBank/DDBJ whole genome shotgun (WGS) entry which is preliminary data.</text>
</comment>
<evidence type="ECO:0000256" key="1">
    <source>
        <dbReference type="ARBA" id="ARBA00021948"/>
    </source>
</evidence>
<dbReference type="RefSeq" id="WP_034357936.1">
    <property type="nucleotide sequence ID" value="NZ_JHAC01000033.1"/>
</dbReference>
<dbReference type="Gene3D" id="3.90.1560.10">
    <property type="entry name" value="ComB-like"/>
    <property type="match status" value="1"/>
</dbReference>
<dbReference type="PATRIC" id="fig|1476583.3.peg.2236"/>
<gene>
    <name evidence="2" type="ORF">DEIPH_ctg033orf0082</name>
</gene>
<dbReference type="InterPro" id="IPR005238">
    <property type="entry name" value="ComB-like"/>
</dbReference>
<name>A0A016QNL6_9DEIO</name>
<dbReference type="OrthoDB" id="4913at2"/>
<dbReference type="AlphaFoldDB" id="A0A016QNL6"/>
<dbReference type="STRING" id="1476583.DEIPH_ctg033orf0082"/>
<dbReference type="Proteomes" id="UP000020492">
    <property type="component" value="Unassembled WGS sequence"/>
</dbReference>
<dbReference type="SUPFAM" id="SSF142823">
    <property type="entry name" value="ComB-like"/>
    <property type="match status" value="1"/>
</dbReference>
<dbReference type="eggNOG" id="COG2045">
    <property type="taxonomic scope" value="Bacteria"/>
</dbReference>
<sequence>MFGEQTGFGVRLEWGEAGVRHLAPLADAVVIVDVLSFSTCVDVGVSRGAAVLPFRWRDARAAAFAAERGAWLAGERSVGGPSLSPASLLSLAPGSRLVLPSPNGGTLCALAQEAGGAAVFAACLRNAAAVGAWLRERCSRVLVVPAGERWPDGTLRPALEDLLGAGAVVNALGLSPSPEAEGARAVFRALRERLPGVLAACSSGTELTERGFPEDLTLAAELNVSRSVPLLRGGAFVDAAH</sequence>
<accession>A0A016QNL6</accession>
<organism evidence="2 3">
    <name type="scientific">Deinococcus phoenicis</name>
    <dbReference type="NCBI Taxonomy" id="1476583"/>
    <lineage>
        <taxon>Bacteria</taxon>
        <taxon>Thermotogati</taxon>
        <taxon>Deinococcota</taxon>
        <taxon>Deinococci</taxon>
        <taxon>Deinococcales</taxon>
        <taxon>Deinococcaceae</taxon>
        <taxon>Deinococcus</taxon>
    </lineage>
</organism>
<keyword evidence="3" id="KW-1185">Reference proteome</keyword>
<dbReference type="GO" id="GO:0050532">
    <property type="term" value="F:2-phosphosulfolactate phosphatase activity"/>
    <property type="evidence" value="ECO:0007669"/>
    <property type="project" value="InterPro"/>
</dbReference>
<evidence type="ECO:0000313" key="2">
    <source>
        <dbReference type="EMBL" id="EYB67663.1"/>
    </source>
</evidence>
<proteinExistence type="predicted"/>